<dbReference type="Proteomes" id="UP000502996">
    <property type="component" value="Chromosome"/>
</dbReference>
<dbReference type="RefSeq" id="WP_165233323.1">
    <property type="nucleotide sequence ID" value="NZ_CP049257.1"/>
</dbReference>
<feature type="signal peptide" evidence="1">
    <location>
        <begin position="1"/>
        <end position="26"/>
    </location>
</feature>
<reference evidence="2 3" key="1">
    <citation type="submission" date="2020-02" db="EMBL/GenBank/DDBJ databases">
        <title>Full genome sequence of Nocardioides sp. R-3366.</title>
        <authorList>
            <person name="Im W.-T."/>
        </authorList>
    </citation>
    <scope>NUCLEOTIDE SEQUENCE [LARGE SCALE GENOMIC DNA]</scope>
    <source>
        <strain evidence="2 3">R-3366</strain>
    </source>
</reference>
<name>A0A6G6WEI5_9ACTN</name>
<accession>A0A6G6WEI5</accession>
<sequence>MKLRPTPALVVAVLALVVALGGTSYAAAKIGSAQIKNNSVKGKDVKDGSLTGKDVKDGSLTGADVADGSLSPADLAARTCAASDVLVLGSCIDKAATGPSSFAAALTDCNAKGGRLMSWPEYRVLRDQAGITWANGNLSQYEFIDLQTVNGAIVYPSAVDFGGALVGDASAQIFWHRCVTPL</sequence>
<feature type="chain" id="PRO_5026361520" evidence="1">
    <location>
        <begin position="27"/>
        <end position="182"/>
    </location>
</feature>
<keyword evidence="1" id="KW-0732">Signal</keyword>
<proteinExistence type="predicted"/>
<evidence type="ECO:0000313" key="2">
    <source>
        <dbReference type="EMBL" id="QIG43567.1"/>
    </source>
</evidence>
<dbReference type="EMBL" id="CP049257">
    <property type="protein sequence ID" value="QIG43567.1"/>
    <property type="molecule type" value="Genomic_DNA"/>
</dbReference>
<protein>
    <submittedName>
        <fullName evidence="2">Uncharacterized protein</fullName>
    </submittedName>
</protein>
<dbReference type="AlphaFoldDB" id="A0A6G6WEI5"/>
<evidence type="ECO:0000313" key="3">
    <source>
        <dbReference type="Proteomes" id="UP000502996"/>
    </source>
</evidence>
<gene>
    <name evidence="2" type="ORF">G5V58_13075</name>
</gene>
<organism evidence="2 3">
    <name type="scientific">Nocardioides anomalus</name>
    <dbReference type="NCBI Taxonomy" id="2712223"/>
    <lineage>
        <taxon>Bacteria</taxon>
        <taxon>Bacillati</taxon>
        <taxon>Actinomycetota</taxon>
        <taxon>Actinomycetes</taxon>
        <taxon>Propionibacteriales</taxon>
        <taxon>Nocardioidaceae</taxon>
        <taxon>Nocardioides</taxon>
    </lineage>
</organism>
<keyword evidence="3" id="KW-1185">Reference proteome</keyword>
<dbReference type="KEGG" id="nano:G5V58_13075"/>
<evidence type="ECO:0000256" key="1">
    <source>
        <dbReference type="SAM" id="SignalP"/>
    </source>
</evidence>